<dbReference type="EnsemblPlants" id="LPERR10G12490.1">
    <property type="protein sequence ID" value="LPERR10G12490.1"/>
    <property type="gene ID" value="LPERR10G12490"/>
</dbReference>
<evidence type="ECO:0000256" key="1">
    <source>
        <dbReference type="SAM" id="MobiDB-lite"/>
    </source>
</evidence>
<dbReference type="Gramene" id="LPERR10G12490.1">
    <property type="protein sequence ID" value="LPERR10G12490.1"/>
    <property type="gene ID" value="LPERR10G12490"/>
</dbReference>
<feature type="region of interest" description="Disordered" evidence="1">
    <location>
        <begin position="110"/>
        <end position="180"/>
    </location>
</feature>
<feature type="region of interest" description="Disordered" evidence="1">
    <location>
        <begin position="51"/>
        <end position="70"/>
    </location>
</feature>
<evidence type="ECO:0000313" key="3">
    <source>
        <dbReference type="Proteomes" id="UP000032180"/>
    </source>
</evidence>
<protein>
    <recommendedName>
        <fullName evidence="4">DUF4378 domain-containing protein</fullName>
    </recommendedName>
</protein>
<proteinExistence type="predicted"/>
<reference evidence="2 3" key="1">
    <citation type="submission" date="2012-08" db="EMBL/GenBank/DDBJ databases">
        <title>Oryza genome evolution.</title>
        <authorList>
            <person name="Wing R.A."/>
        </authorList>
    </citation>
    <scope>NUCLEOTIDE SEQUENCE</scope>
</reference>
<accession>A0A0D9XLR2</accession>
<feature type="compositionally biased region" description="Basic and acidic residues" evidence="1">
    <location>
        <begin position="153"/>
        <end position="164"/>
    </location>
</feature>
<reference evidence="3" key="2">
    <citation type="submission" date="2013-12" db="EMBL/GenBank/DDBJ databases">
        <authorList>
            <person name="Yu Y."/>
            <person name="Lee S."/>
            <person name="de Baynast K."/>
            <person name="Wissotski M."/>
            <person name="Liu L."/>
            <person name="Talag J."/>
            <person name="Goicoechea J."/>
            <person name="Angelova A."/>
            <person name="Jetty R."/>
            <person name="Kudrna D."/>
            <person name="Golser W."/>
            <person name="Rivera L."/>
            <person name="Zhang J."/>
            <person name="Wing R."/>
        </authorList>
    </citation>
    <scope>NUCLEOTIDE SEQUENCE</scope>
</reference>
<dbReference type="HOGENOM" id="CLU_049247_0_0_1"/>
<evidence type="ECO:0008006" key="4">
    <source>
        <dbReference type="Google" id="ProtNLM"/>
    </source>
</evidence>
<dbReference type="eggNOG" id="ENOG502QU97">
    <property type="taxonomic scope" value="Eukaryota"/>
</dbReference>
<dbReference type="Proteomes" id="UP000032180">
    <property type="component" value="Chromosome 10"/>
</dbReference>
<dbReference type="AlphaFoldDB" id="A0A0D9XLR2"/>
<feature type="compositionally biased region" description="Low complexity" evidence="1">
    <location>
        <begin position="128"/>
        <end position="138"/>
    </location>
</feature>
<reference evidence="2" key="3">
    <citation type="submission" date="2015-04" db="UniProtKB">
        <authorList>
            <consortium name="EnsemblPlants"/>
        </authorList>
    </citation>
    <scope>IDENTIFICATION</scope>
</reference>
<dbReference type="PANTHER" id="PTHR33623">
    <property type="entry name" value="OS04G0572500 PROTEIN"/>
    <property type="match status" value="1"/>
</dbReference>
<dbReference type="PANTHER" id="PTHR33623:SF14">
    <property type="entry name" value="OS10G0524000 PROTEIN"/>
    <property type="match status" value="1"/>
</dbReference>
<feature type="compositionally biased region" description="Low complexity" evidence="1">
    <location>
        <begin position="110"/>
        <end position="121"/>
    </location>
</feature>
<sequence length="342" mass="36827">MATMAGGSKPLRLKDLLELDCESCSAAGFRCYPRRLCVVAAGAAAATAAATTVSSSSSQMRHPRLSSLSKSLSRRLKGGFWRRHDEEEEAAAAPASSIAAAAGCCSISDSETSSDSSNSTTGRKSHSQSESEFSSASSDILHAGDGEPSTTGAKHEVMKMKSKEEEDDKEQFSPVGVMDFPFDEDDDDAIVIGEEDRVAAGVCTPSFSDSIAQLQRRKMQMKPKILRLGSTGELGGVDLEARFAALESDRLTDVVPTQHQCSANTTALPRHDDHRSDDAFKKDPDEYTLLDLLVDTVSAVVAETERSRRWMHTSEEGREIGVVMAAMVMDELIHEMVSDLVA</sequence>
<name>A0A0D9XLR2_9ORYZ</name>
<organism evidence="2 3">
    <name type="scientific">Leersia perrieri</name>
    <dbReference type="NCBI Taxonomy" id="77586"/>
    <lineage>
        <taxon>Eukaryota</taxon>
        <taxon>Viridiplantae</taxon>
        <taxon>Streptophyta</taxon>
        <taxon>Embryophyta</taxon>
        <taxon>Tracheophyta</taxon>
        <taxon>Spermatophyta</taxon>
        <taxon>Magnoliopsida</taxon>
        <taxon>Liliopsida</taxon>
        <taxon>Poales</taxon>
        <taxon>Poaceae</taxon>
        <taxon>BOP clade</taxon>
        <taxon>Oryzoideae</taxon>
        <taxon>Oryzeae</taxon>
        <taxon>Oryzinae</taxon>
        <taxon>Leersia</taxon>
    </lineage>
</organism>
<evidence type="ECO:0000313" key="2">
    <source>
        <dbReference type="EnsemblPlants" id="LPERR10G12490.1"/>
    </source>
</evidence>
<keyword evidence="3" id="KW-1185">Reference proteome</keyword>